<evidence type="ECO:0008006" key="3">
    <source>
        <dbReference type="Google" id="ProtNLM"/>
    </source>
</evidence>
<sequence>MDEKAEVLNNFSALVFTGNLSSHISRVDGPHDRDWGRKVPLTVREDQVHDHLRNLNIQKFMGLDKMNPRVLRELADVAKPPPMIFEESWQSYEAPSD</sequence>
<proteinExistence type="predicted"/>
<reference evidence="2" key="1">
    <citation type="submission" date="2017-11" db="EMBL/GenBank/DDBJ databases">
        <authorList>
            <person name="Lima N.C."/>
            <person name="Parody-Merino A.M."/>
            <person name="Battley P.F."/>
            <person name="Fidler A.E."/>
            <person name="Prosdocimi F."/>
        </authorList>
    </citation>
    <scope>NUCLEOTIDE SEQUENCE [LARGE SCALE GENOMIC DNA]</scope>
</reference>
<dbReference type="AlphaFoldDB" id="A0A2I0ULG9"/>
<reference evidence="2" key="2">
    <citation type="submission" date="2017-12" db="EMBL/GenBank/DDBJ databases">
        <title>Genome sequence of the Bar-tailed Godwit (Limosa lapponica baueri).</title>
        <authorList>
            <person name="Lima N.C.B."/>
            <person name="Parody-Merino A.M."/>
            <person name="Battley P.F."/>
            <person name="Fidler A.E."/>
            <person name="Prosdocimi F."/>
        </authorList>
    </citation>
    <scope>NUCLEOTIDE SEQUENCE [LARGE SCALE GENOMIC DNA]</scope>
</reference>
<organism evidence="1 2">
    <name type="scientific">Limosa lapponica baueri</name>
    <dbReference type="NCBI Taxonomy" id="1758121"/>
    <lineage>
        <taxon>Eukaryota</taxon>
        <taxon>Metazoa</taxon>
        <taxon>Chordata</taxon>
        <taxon>Craniata</taxon>
        <taxon>Vertebrata</taxon>
        <taxon>Euteleostomi</taxon>
        <taxon>Archelosauria</taxon>
        <taxon>Archosauria</taxon>
        <taxon>Dinosauria</taxon>
        <taxon>Saurischia</taxon>
        <taxon>Theropoda</taxon>
        <taxon>Coelurosauria</taxon>
        <taxon>Aves</taxon>
        <taxon>Neognathae</taxon>
        <taxon>Neoaves</taxon>
        <taxon>Charadriiformes</taxon>
        <taxon>Scolopacidae</taxon>
        <taxon>Limosa</taxon>
    </lineage>
</organism>
<gene>
    <name evidence="1" type="ORF">llap_2789</name>
</gene>
<dbReference type="EMBL" id="KZ505695">
    <property type="protein sequence ID" value="PKU46895.1"/>
    <property type="molecule type" value="Genomic_DNA"/>
</dbReference>
<dbReference type="Proteomes" id="UP000233556">
    <property type="component" value="Unassembled WGS sequence"/>
</dbReference>
<protein>
    <recommendedName>
        <fullName evidence="3">Rna-directed dna polymerase from mobile element jockey-like</fullName>
    </recommendedName>
</protein>
<accession>A0A2I0ULG9</accession>
<keyword evidence="2" id="KW-1185">Reference proteome</keyword>
<evidence type="ECO:0000313" key="1">
    <source>
        <dbReference type="EMBL" id="PKU46895.1"/>
    </source>
</evidence>
<name>A0A2I0ULG9_LIMLA</name>
<evidence type="ECO:0000313" key="2">
    <source>
        <dbReference type="Proteomes" id="UP000233556"/>
    </source>
</evidence>